<name>A0A9N9NBZ0_9GLOM</name>
<dbReference type="Proteomes" id="UP000789405">
    <property type="component" value="Unassembled WGS sequence"/>
</dbReference>
<feature type="non-terminal residue" evidence="1">
    <location>
        <position position="207"/>
    </location>
</feature>
<dbReference type="AlphaFoldDB" id="A0A9N9NBZ0"/>
<comment type="caution">
    <text evidence="1">The sequence shown here is derived from an EMBL/GenBank/DDBJ whole genome shotgun (WGS) entry which is preliminary data.</text>
</comment>
<gene>
    <name evidence="1" type="ORF">DERYTH_LOCUS14498</name>
</gene>
<keyword evidence="2" id="KW-1185">Reference proteome</keyword>
<reference evidence="1" key="1">
    <citation type="submission" date="2021-06" db="EMBL/GenBank/DDBJ databases">
        <authorList>
            <person name="Kallberg Y."/>
            <person name="Tangrot J."/>
            <person name="Rosling A."/>
        </authorList>
    </citation>
    <scope>NUCLEOTIDE SEQUENCE</scope>
    <source>
        <strain evidence="1">MA453B</strain>
    </source>
</reference>
<accession>A0A9N9NBZ0</accession>
<sequence>MGVSICIYVFKYIKSYNTTINQKDGILVDGKFGISDTSPFFVWENKNYSQEISELLNGEEVTIKAYIKESDRNKSAIKFDKIEIRFKSIDNGMQNEIDSELKNFDVTMIHLGNSYYRYGDKFYVIRNDQAIEIYYSFKKDKEVYKKINMSDIMLSPYTMWKIKLKSNSVDFSRLKAYKDKVDLELIGHGTYVHSDDINKNYYQELLT</sequence>
<organism evidence="1 2">
    <name type="scientific">Dentiscutata erythropus</name>
    <dbReference type="NCBI Taxonomy" id="1348616"/>
    <lineage>
        <taxon>Eukaryota</taxon>
        <taxon>Fungi</taxon>
        <taxon>Fungi incertae sedis</taxon>
        <taxon>Mucoromycota</taxon>
        <taxon>Glomeromycotina</taxon>
        <taxon>Glomeromycetes</taxon>
        <taxon>Diversisporales</taxon>
        <taxon>Gigasporaceae</taxon>
        <taxon>Dentiscutata</taxon>
    </lineage>
</organism>
<dbReference type="OrthoDB" id="2424457at2759"/>
<dbReference type="EMBL" id="CAJVPY010010984">
    <property type="protein sequence ID" value="CAG8723383.1"/>
    <property type="molecule type" value="Genomic_DNA"/>
</dbReference>
<proteinExistence type="predicted"/>
<evidence type="ECO:0000313" key="1">
    <source>
        <dbReference type="EMBL" id="CAG8723383.1"/>
    </source>
</evidence>
<protein>
    <submittedName>
        <fullName evidence="1">4600_t:CDS:1</fullName>
    </submittedName>
</protein>
<evidence type="ECO:0000313" key="2">
    <source>
        <dbReference type="Proteomes" id="UP000789405"/>
    </source>
</evidence>